<reference evidence="1" key="1">
    <citation type="submission" date="2020-09" db="EMBL/GenBank/DDBJ databases">
        <title>Rhizobia associated with sainfoin plants.</title>
        <authorList>
            <person name="Asharfi S."/>
            <person name="Kuzmanovic N."/>
            <person name="Bunk B."/>
            <person name="Sproeer C."/>
            <person name="Becker M."/>
            <person name="Thuenen T."/>
        </authorList>
    </citation>
    <scope>NUCLEOTIDE SEQUENCE</scope>
    <source>
        <strain evidence="1">OM4</strain>
    </source>
</reference>
<dbReference type="EMBL" id="CP062229">
    <property type="protein sequence ID" value="UVC15362.1"/>
    <property type="molecule type" value="Genomic_DNA"/>
</dbReference>
<dbReference type="Proteomes" id="UP001058098">
    <property type="component" value="Chromosome"/>
</dbReference>
<name>A0ABY5QY27_9HYPH</name>
<accession>A0ABY5QY27</accession>
<evidence type="ECO:0000313" key="2">
    <source>
        <dbReference type="Proteomes" id="UP001058098"/>
    </source>
</evidence>
<proteinExistence type="predicted"/>
<sequence>MTLLILWEEYRSVHPDGYGYSRYVAAKFMLRLRGMSQGLGDFLGPSRHIRRTAMVVLQGFQECH</sequence>
<organism evidence="1 2">
    <name type="scientific">Mesorhizobium onobrychidis</name>
    <dbReference type="NCBI Taxonomy" id="2775404"/>
    <lineage>
        <taxon>Bacteria</taxon>
        <taxon>Pseudomonadati</taxon>
        <taxon>Pseudomonadota</taxon>
        <taxon>Alphaproteobacteria</taxon>
        <taxon>Hyphomicrobiales</taxon>
        <taxon>Phyllobacteriaceae</taxon>
        <taxon>Mesorhizobium</taxon>
    </lineage>
</organism>
<evidence type="ECO:0000313" key="1">
    <source>
        <dbReference type="EMBL" id="UVC15362.1"/>
    </source>
</evidence>
<gene>
    <name evidence="1" type="ORF">IHQ72_33490</name>
</gene>
<protein>
    <submittedName>
        <fullName evidence="1">Uncharacterized protein</fullName>
    </submittedName>
</protein>
<keyword evidence="2" id="KW-1185">Reference proteome</keyword>